<dbReference type="Proteomes" id="UP001258017">
    <property type="component" value="Unassembled WGS sequence"/>
</dbReference>
<name>A0AAD9VVB4_9HYME</name>
<proteinExistence type="predicted"/>
<feature type="transmembrane region" description="Helical" evidence="1">
    <location>
        <begin position="82"/>
        <end position="101"/>
    </location>
</feature>
<protein>
    <submittedName>
        <fullName evidence="2">Uncharacterized protein</fullName>
    </submittedName>
</protein>
<dbReference type="EMBL" id="JAIFRP010000007">
    <property type="protein sequence ID" value="KAK2587447.1"/>
    <property type="molecule type" value="Genomic_DNA"/>
</dbReference>
<evidence type="ECO:0000256" key="1">
    <source>
        <dbReference type="SAM" id="Phobius"/>
    </source>
</evidence>
<reference evidence="2" key="2">
    <citation type="journal article" date="2023" name="Commun. Biol.">
        <title>Intrasexual cuticular hydrocarbon dimorphism in a wasp sheds light on hydrocarbon biosynthesis genes in Hymenoptera.</title>
        <authorList>
            <person name="Moris V.C."/>
            <person name="Podsiadlowski L."/>
            <person name="Martin S."/>
            <person name="Oeyen J.P."/>
            <person name="Donath A."/>
            <person name="Petersen M."/>
            <person name="Wilbrandt J."/>
            <person name="Misof B."/>
            <person name="Liedtke D."/>
            <person name="Thamm M."/>
            <person name="Scheiner R."/>
            <person name="Schmitt T."/>
            <person name="Niehuis O."/>
        </authorList>
    </citation>
    <scope>NUCLEOTIDE SEQUENCE</scope>
    <source>
        <strain evidence="2">GBR_01_08_01A</strain>
    </source>
</reference>
<accession>A0AAD9VVB4</accession>
<keyword evidence="1" id="KW-0812">Transmembrane</keyword>
<comment type="caution">
    <text evidence="2">The sequence shown here is derived from an EMBL/GenBank/DDBJ whole genome shotgun (WGS) entry which is preliminary data.</text>
</comment>
<reference evidence="2" key="1">
    <citation type="submission" date="2021-08" db="EMBL/GenBank/DDBJ databases">
        <authorList>
            <person name="Misof B."/>
            <person name="Oliver O."/>
            <person name="Podsiadlowski L."/>
            <person name="Donath A."/>
            <person name="Peters R."/>
            <person name="Mayer C."/>
            <person name="Rust J."/>
            <person name="Gunkel S."/>
            <person name="Lesny P."/>
            <person name="Martin S."/>
            <person name="Oeyen J.P."/>
            <person name="Petersen M."/>
            <person name="Panagiotis P."/>
            <person name="Wilbrandt J."/>
            <person name="Tanja T."/>
        </authorList>
    </citation>
    <scope>NUCLEOTIDE SEQUENCE</scope>
    <source>
        <strain evidence="2">GBR_01_08_01A</strain>
        <tissue evidence="2">Thorax + abdomen</tissue>
    </source>
</reference>
<dbReference type="AlphaFoldDB" id="A0AAD9VVB4"/>
<organism evidence="2 3">
    <name type="scientific">Odynerus spinipes</name>
    <dbReference type="NCBI Taxonomy" id="1348599"/>
    <lineage>
        <taxon>Eukaryota</taxon>
        <taxon>Metazoa</taxon>
        <taxon>Ecdysozoa</taxon>
        <taxon>Arthropoda</taxon>
        <taxon>Hexapoda</taxon>
        <taxon>Insecta</taxon>
        <taxon>Pterygota</taxon>
        <taxon>Neoptera</taxon>
        <taxon>Endopterygota</taxon>
        <taxon>Hymenoptera</taxon>
        <taxon>Apocrita</taxon>
        <taxon>Aculeata</taxon>
        <taxon>Vespoidea</taxon>
        <taxon>Vespidae</taxon>
        <taxon>Eumeninae</taxon>
        <taxon>Odynerus</taxon>
    </lineage>
</organism>
<evidence type="ECO:0000313" key="2">
    <source>
        <dbReference type="EMBL" id="KAK2587447.1"/>
    </source>
</evidence>
<sequence>MPVTKVPTVFHPDGGGCDDVDDDRLNPTIGRKSLNGCCDDSGLDCGATVTTSATDGAGGTGANSTKRSANAFVGFLGIKMRAALIGVLGVLVVQFAGAFGLSSKGE</sequence>
<gene>
    <name evidence="2" type="ORF">KPH14_003155</name>
</gene>
<keyword evidence="3" id="KW-1185">Reference proteome</keyword>
<evidence type="ECO:0000313" key="3">
    <source>
        <dbReference type="Proteomes" id="UP001258017"/>
    </source>
</evidence>
<keyword evidence="1" id="KW-0472">Membrane</keyword>
<keyword evidence="1" id="KW-1133">Transmembrane helix</keyword>